<evidence type="ECO:0000313" key="4">
    <source>
        <dbReference type="EMBL" id="HFK20220.1"/>
    </source>
</evidence>
<reference evidence="4" key="1">
    <citation type="journal article" date="2020" name="mSystems">
        <title>Genome- and Community-Level Interaction Insights into Carbon Utilization and Element Cycling Functions of Hydrothermarchaeota in Hydrothermal Sediment.</title>
        <authorList>
            <person name="Zhou Z."/>
            <person name="Liu Y."/>
            <person name="Xu W."/>
            <person name="Pan J."/>
            <person name="Luo Z.H."/>
            <person name="Li M."/>
        </authorList>
    </citation>
    <scope>NUCLEOTIDE SEQUENCE [LARGE SCALE GENOMIC DNA]</scope>
    <source>
        <strain evidence="4">SpSt-468</strain>
    </source>
</reference>
<dbReference type="NCBIfam" id="TIGR03264">
    <property type="entry name" value="met_CoM_red_C"/>
    <property type="match status" value="1"/>
</dbReference>
<dbReference type="InterPro" id="IPR026327">
    <property type="entry name" value="Me_CoM_Rdtase_prot-C-like"/>
</dbReference>
<proteinExistence type="predicted"/>
<comment type="subunit">
    <text evidence="2 3">MCR is composed of three subunits: alpha, beta, and gamma. The function of proteins C and D is not known.</text>
</comment>
<protein>
    <recommendedName>
        <fullName evidence="3">Methyl-coenzyme M reductase operon protein C</fullName>
    </recommendedName>
</protein>
<dbReference type="AlphaFoldDB" id="A0A7C3ESF3"/>
<evidence type="ECO:0000256" key="3">
    <source>
        <dbReference type="PIRNR" id="PIRNR003137"/>
    </source>
</evidence>
<dbReference type="EMBL" id="DSTX01000002">
    <property type="protein sequence ID" value="HFK20220.1"/>
    <property type="molecule type" value="Genomic_DNA"/>
</dbReference>
<dbReference type="InterPro" id="IPR007687">
    <property type="entry name" value="Me_CoM_Rdtase_prot-C"/>
</dbReference>
<dbReference type="GO" id="GO:0015948">
    <property type="term" value="P:methanogenesis"/>
    <property type="evidence" value="ECO:0007669"/>
    <property type="project" value="UniProtKB-UniRule"/>
</dbReference>
<keyword evidence="1 3" id="KW-0484">Methanogenesis</keyword>
<accession>A0A7C3ESF3</accession>
<evidence type="ECO:0000256" key="2">
    <source>
        <dbReference type="ARBA" id="ARBA00025920"/>
    </source>
</evidence>
<sequence>MGIGEGGGLAQRGTISESERFEVVAVAMSPSKRHITKPVCEITYGLREQGIRTSVLVLESGSGVPPDSPYGGAPGGSMAGINEKEIFQVNRFKIALFHLGGITGHVVYKAKAFLRYADIPTIIVCEAPVDYEDFAKAGIITRLVRPPPGRVECVGEIVDLVTGVVRGVSCPRDKLNEIIIKVKFWLSKIDSGELKVRGGAIGKDIHIPAE</sequence>
<organism evidence="4">
    <name type="scientific">Candidatus Methanomethylicus mesodigestus</name>
    <dbReference type="NCBI Taxonomy" id="1867258"/>
    <lineage>
        <taxon>Archaea</taxon>
        <taxon>Thermoproteota</taxon>
        <taxon>Methanosuratincolia</taxon>
        <taxon>Candidatus Methanomethylicales</taxon>
        <taxon>Candidatus Methanomethylicaceae</taxon>
        <taxon>Candidatus Methanomethylicus</taxon>
    </lineage>
</organism>
<dbReference type="Pfam" id="PF04609">
    <property type="entry name" value="MCR_C"/>
    <property type="match status" value="1"/>
</dbReference>
<dbReference type="PIRSF" id="PIRSF003137">
    <property type="entry name" value="McrC"/>
    <property type="match status" value="1"/>
</dbReference>
<evidence type="ECO:0000256" key="1">
    <source>
        <dbReference type="ARBA" id="ARBA00022994"/>
    </source>
</evidence>
<gene>
    <name evidence="4" type="primary">mcrC</name>
    <name evidence="4" type="ORF">ENS19_02965</name>
</gene>
<comment type="caution">
    <text evidence="4">The sequence shown here is derived from an EMBL/GenBank/DDBJ whole genome shotgun (WGS) entry which is preliminary data.</text>
</comment>
<name>A0A7C3ESF3_9CREN</name>